<dbReference type="PANTHER" id="PTHR43081:SF1">
    <property type="entry name" value="ADENYLATE CYCLASE, TERMINAL-DIFFERENTIATION SPECIFIC"/>
    <property type="match status" value="1"/>
</dbReference>
<sequence length="703" mass="79587">MEEQQQQDPAQITEIAWEQEESIPSNAVLPNSIAVGIDENKNDFKSFSSTLTKSRDTFGNRKQILSERLLDALEHIPLTLKLILVVFFAILSLCAFGALLIYQSSQQIASAKQIKHLSEFSVLVSDLVHCLQNERGATTMYMVSNTTLFSKEIEQFQADSDEAIKAFQERKITIESIVVNSSSRFFLDSVRNIGKIQTYIEGLTNWRARIHNFELTVNDAREYYTCWIALMLDTLLILSTQSTDPRFCESQNLVNIMIEMKEVVGIKRAIGSSAFVEGKLSYSNFTYFLQLQYRQSLLLHRFKLQTSTENWLTYERVVANSSSACNVMENYLVNNYQKITQYSAPQWFFNVTLFMNAMREVEITFRAVALSYASDLNRQATGSLVAFTVSTFFVTCLSTCIAIIFSKTIVGPWQRILALQEDTVYKFVPKEFLSILNKDKITDLKYGDYFEMELDVMFVDIRNYTGISENLQTKKIFKLLNKYLKNVGPIIRKHNGYIDKYLGDGFVALFLEPGHAVNAAIEIQNSLKGLNTSLGPKYPTISVGMGLARGLVAVGLVGESRRMGATIISDNVNTAARLESLTKQYHAVILSSKSIIDTTSSVTQDAFRKVGNIALVGKSKALEVIEVIPFDDSPKKITKDLFEKAIDHLYDPQKFNVEQAISLFQQILEIDPQDKLCKIKLELAQSLLQDSSSWTYCDRLTKK</sequence>
<dbReference type="RefSeq" id="XP_044559792.1">
    <property type="nucleotide sequence ID" value="XM_044709400.1"/>
</dbReference>
<dbReference type="VEuPathDB" id="AmoebaDB:NfTy_044840"/>
<dbReference type="Pfam" id="PF00211">
    <property type="entry name" value="Guanylate_cyc"/>
    <property type="match status" value="1"/>
</dbReference>
<evidence type="ECO:0000259" key="2">
    <source>
        <dbReference type="PROSITE" id="PS50125"/>
    </source>
</evidence>
<dbReference type="AlphaFoldDB" id="A0A6A5BQ50"/>
<protein>
    <recommendedName>
        <fullName evidence="2">Guanylate cyclase domain-containing protein</fullName>
    </recommendedName>
</protein>
<evidence type="ECO:0000313" key="4">
    <source>
        <dbReference type="Proteomes" id="UP000444721"/>
    </source>
</evidence>
<dbReference type="EMBL" id="VFQX01000048">
    <property type="protein sequence ID" value="KAF0975079.1"/>
    <property type="molecule type" value="Genomic_DNA"/>
</dbReference>
<dbReference type="SUPFAM" id="SSF55073">
    <property type="entry name" value="Nucleotide cyclase"/>
    <property type="match status" value="1"/>
</dbReference>
<dbReference type="OrthoDB" id="60033at2759"/>
<organism evidence="3 4">
    <name type="scientific">Naegleria fowleri</name>
    <name type="common">Brain eating amoeba</name>
    <dbReference type="NCBI Taxonomy" id="5763"/>
    <lineage>
        <taxon>Eukaryota</taxon>
        <taxon>Discoba</taxon>
        <taxon>Heterolobosea</taxon>
        <taxon>Tetramitia</taxon>
        <taxon>Eutetramitia</taxon>
        <taxon>Vahlkampfiidae</taxon>
        <taxon>Naegleria</taxon>
    </lineage>
</organism>
<dbReference type="VEuPathDB" id="AmoebaDB:NF0106160"/>
<dbReference type="InterPro" id="IPR013587">
    <property type="entry name" value="Nitrate/nitrite_sensing"/>
</dbReference>
<comment type="caution">
    <text evidence="3">The sequence shown here is derived from an EMBL/GenBank/DDBJ whole genome shotgun (WGS) entry which is preliminary data.</text>
</comment>
<dbReference type="GeneID" id="68113050"/>
<dbReference type="PROSITE" id="PS50125">
    <property type="entry name" value="GUANYLATE_CYCLASE_2"/>
    <property type="match status" value="1"/>
</dbReference>
<keyword evidence="1" id="KW-0472">Membrane</keyword>
<feature type="transmembrane region" description="Helical" evidence="1">
    <location>
        <begin position="78"/>
        <end position="102"/>
    </location>
</feature>
<dbReference type="CDD" id="cd07302">
    <property type="entry name" value="CHD"/>
    <property type="match status" value="1"/>
</dbReference>
<keyword evidence="4" id="KW-1185">Reference proteome</keyword>
<keyword evidence="1" id="KW-0812">Transmembrane</keyword>
<dbReference type="GO" id="GO:0009190">
    <property type="term" value="P:cyclic nucleotide biosynthetic process"/>
    <property type="evidence" value="ECO:0007669"/>
    <property type="project" value="InterPro"/>
</dbReference>
<reference evidence="3 4" key="1">
    <citation type="journal article" date="2019" name="Sci. Rep.">
        <title>Nanopore sequencing improves the draft genome of the human pathogenic amoeba Naegleria fowleri.</title>
        <authorList>
            <person name="Liechti N."/>
            <person name="Schurch N."/>
            <person name="Bruggmann R."/>
            <person name="Wittwer M."/>
        </authorList>
    </citation>
    <scope>NUCLEOTIDE SEQUENCE [LARGE SCALE GENOMIC DNA]</scope>
    <source>
        <strain evidence="3 4">ATCC 30894</strain>
    </source>
</reference>
<dbReference type="SMART" id="SM00044">
    <property type="entry name" value="CYCc"/>
    <property type="match status" value="1"/>
</dbReference>
<dbReference type="InterPro" id="IPR050697">
    <property type="entry name" value="Adenylyl/Guanylyl_Cyclase_3/4"/>
</dbReference>
<evidence type="ECO:0000256" key="1">
    <source>
        <dbReference type="SAM" id="Phobius"/>
    </source>
</evidence>
<dbReference type="PANTHER" id="PTHR43081">
    <property type="entry name" value="ADENYLATE CYCLASE, TERMINAL-DIFFERENTIATION SPECIFIC-RELATED"/>
    <property type="match status" value="1"/>
</dbReference>
<dbReference type="InterPro" id="IPR029787">
    <property type="entry name" value="Nucleotide_cyclase"/>
</dbReference>
<dbReference type="Pfam" id="PF08376">
    <property type="entry name" value="NIT"/>
    <property type="match status" value="1"/>
</dbReference>
<evidence type="ECO:0000313" key="3">
    <source>
        <dbReference type="EMBL" id="KAF0975079.1"/>
    </source>
</evidence>
<dbReference type="InterPro" id="IPR001054">
    <property type="entry name" value="A/G_cyclase"/>
</dbReference>
<name>A0A6A5BQ50_NAEFO</name>
<dbReference type="Proteomes" id="UP000444721">
    <property type="component" value="Unassembled WGS sequence"/>
</dbReference>
<accession>A0A6A5BQ50</accession>
<dbReference type="GO" id="GO:0035556">
    <property type="term" value="P:intracellular signal transduction"/>
    <property type="evidence" value="ECO:0007669"/>
    <property type="project" value="InterPro"/>
</dbReference>
<dbReference type="VEuPathDB" id="AmoebaDB:FDP41_005832"/>
<feature type="transmembrane region" description="Helical" evidence="1">
    <location>
        <begin position="384"/>
        <end position="405"/>
    </location>
</feature>
<keyword evidence="1" id="KW-1133">Transmembrane helix</keyword>
<feature type="domain" description="Guanylate cyclase" evidence="2">
    <location>
        <begin position="455"/>
        <end position="579"/>
    </location>
</feature>
<proteinExistence type="predicted"/>
<dbReference type="Gene3D" id="3.30.70.1230">
    <property type="entry name" value="Nucleotide cyclase"/>
    <property type="match status" value="1"/>
</dbReference>
<gene>
    <name evidence="3" type="ORF">FDP41_005832</name>
</gene>
<dbReference type="VEuPathDB" id="AmoebaDB:NF0106170"/>